<sequence>EREREGEMTASSWDGERKFSLEEYMDFCDHPHRPDLVIDQLNHIIFMHGFIRLHRRNKAVIMATLNAMELMPASRSTLHESISRCAPLAVEEVSRDLGAVGWRECPVASVRRVGPPGAEAVEDAVPISAAAPPTAVKKVRKKRKRGGSLPLLAMAPPSCEASSC</sequence>
<reference evidence="2" key="1">
    <citation type="submission" date="2015-07" db="EMBL/GenBank/DDBJ databases">
        <title>Transcriptome Assembly of Anthurium amnicola.</title>
        <authorList>
            <person name="Suzuki J."/>
        </authorList>
    </citation>
    <scope>NUCLEOTIDE SEQUENCE</scope>
</reference>
<proteinExistence type="predicted"/>
<dbReference type="Pfam" id="PF25042">
    <property type="entry name" value="DUF7787"/>
    <property type="match status" value="1"/>
</dbReference>
<dbReference type="InterPro" id="IPR056689">
    <property type="entry name" value="DUF7787"/>
</dbReference>
<gene>
    <name evidence="2" type="primary">TSPEAR_0</name>
    <name evidence="2" type="ORF">g.101356</name>
</gene>
<dbReference type="EMBL" id="GDJX01011242">
    <property type="protein sequence ID" value="JAT56694.1"/>
    <property type="molecule type" value="Transcribed_RNA"/>
</dbReference>
<dbReference type="AlphaFoldDB" id="A0A1D1YPY6"/>
<evidence type="ECO:0000313" key="2">
    <source>
        <dbReference type="EMBL" id="JAT56694.1"/>
    </source>
</evidence>
<dbReference type="PANTHER" id="PTHR35096:SF8">
    <property type="entry name" value="OS03G0308600 PROTEIN"/>
    <property type="match status" value="1"/>
</dbReference>
<organism evidence="2">
    <name type="scientific">Anthurium amnicola</name>
    <dbReference type="NCBI Taxonomy" id="1678845"/>
    <lineage>
        <taxon>Eukaryota</taxon>
        <taxon>Viridiplantae</taxon>
        <taxon>Streptophyta</taxon>
        <taxon>Embryophyta</taxon>
        <taxon>Tracheophyta</taxon>
        <taxon>Spermatophyta</taxon>
        <taxon>Magnoliopsida</taxon>
        <taxon>Liliopsida</taxon>
        <taxon>Araceae</taxon>
        <taxon>Pothoideae</taxon>
        <taxon>Potheae</taxon>
        <taxon>Anthurium</taxon>
    </lineage>
</organism>
<feature type="domain" description="DUF7787" evidence="1">
    <location>
        <begin position="16"/>
        <end position="71"/>
    </location>
</feature>
<feature type="non-terminal residue" evidence="2">
    <location>
        <position position="1"/>
    </location>
</feature>
<name>A0A1D1YPY6_9ARAE</name>
<evidence type="ECO:0000259" key="1">
    <source>
        <dbReference type="Pfam" id="PF25042"/>
    </source>
</evidence>
<dbReference type="PANTHER" id="PTHR35096">
    <property type="entry name" value="BNAA08G28570D PROTEIN"/>
    <property type="match status" value="1"/>
</dbReference>
<accession>A0A1D1YPY6</accession>
<protein>
    <submittedName>
        <fullName evidence="2">Protein TSPEAR</fullName>
    </submittedName>
</protein>